<evidence type="ECO:0000256" key="2">
    <source>
        <dbReference type="ARBA" id="ARBA00008664"/>
    </source>
</evidence>
<dbReference type="SMART" id="SM00155">
    <property type="entry name" value="PLDc"/>
    <property type="match status" value="2"/>
</dbReference>
<dbReference type="InterPro" id="IPR025202">
    <property type="entry name" value="PLD-like_dom"/>
</dbReference>
<evidence type="ECO:0000256" key="1">
    <source>
        <dbReference type="ARBA" id="ARBA00000798"/>
    </source>
</evidence>
<dbReference type="Gene3D" id="3.30.870.10">
    <property type="entry name" value="Endonuclease Chain A"/>
    <property type="match status" value="2"/>
</dbReference>
<dbReference type="PANTHER" id="PTHR43856">
    <property type="entry name" value="CARDIOLIPIN HYDROLASE"/>
    <property type="match status" value="1"/>
</dbReference>
<comment type="catalytic activity">
    <reaction evidence="1">
        <text>a 1,2-diacyl-sn-glycero-3-phosphocholine + H2O = a 1,2-diacyl-sn-glycero-3-phosphate + choline + H(+)</text>
        <dbReference type="Rhea" id="RHEA:14445"/>
        <dbReference type="ChEBI" id="CHEBI:15354"/>
        <dbReference type="ChEBI" id="CHEBI:15377"/>
        <dbReference type="ChEBI" id="CHEBI:15378"/>
        <dbReference type="ChEBI" id="CHEBI:57643"/>
        <dbReference type="ChEBI" id="CHEBI:58608"/>
        <dbReference type="EC" id="3.1.4.4"/>
    </reaction>
</comment>
<gene>
    <name evidence="8" type="ORF">G5C51_25015</name>
</gene>
<dbReference type="GO" id="GO:0016891">
    <property type="term" value="F:RNA endonuclease activity producing 5'-phosphomonoesters, hydrolytic mechanism"/>
    <property type="evidence" value="ECO:0007669"/>
    <property type="project" value="TreeGrafter"/>
</dbReference>
<dbReference type="PROSITE" id="PS50035">
    <property type="entry name" value="PLD"/>
    <property type="match status" value="1"/>
</dbReference>
<keyword evidence="9" id="KW-1185">Reference proteome</keyword>
<comment type="similarity">
    <text evidence="2">Belongs to the phospholipase D family.</text>
</comment>
<dbReference type="GO" id="GO:0016042">
    <property type="term" value="P:lipid catabolic process"/>
    <property type="evidence" value="ECO:0007669"/>
    <property type="project" value="UniProtKB-KW"/>
</dbReference>
<keyword evidence="5" id="KW-0442">Lipid degradation</keyword>
<dbReference type="CDD" id="cd09172">
    <property type="entry name" value="PLDc_Nuc_like_unchar1_1"/>
    <property type="match status" value="1"/>
</dbReference>
<proteinExistence type="inferred from homology"/>
<keyword evidence="6" id="KW-0443">Lipid metabolism</keyword>
<dbReference type="Proteomes" id="UP000481583">
    <property type="component" value="Unassembled WGS sequence"/>
</dbReference>
<dbReference type="PANTHER" id="PTHR43856:SF1">
    <property type="entry name" value="MITOCHONDRIAL CARDIOLIPIN HYDROLASE"/>
    <property type="match status" value="1"/>
</dbReference>
<dbReference type="Pfam" id="PF13091">
    <property type="entry name" value="PLDc_2"/>
    <property type="match status" value="2"/>
</dbReference>
<evidence type="ECO:0000256" key="4">
    <source>
        <dbReference type="ARBA" id="ARBA00022801"/>
    </source>
</evidence>
<sequence length="429" mass="46097">MTAAGVPTALGTSPAAAQPALAQPAPAQPAPALLAEGPVFNDPLGTDTQKYAIRERILQLTASAVPGSSIKVAIYHVWDQPVIDALIAAHQRGVRVQILLDSTNKSDPKGTPAYNQLLAALGSNAAAGSFVRLCPTGKSCLGDPQFGASIMHNKFFLFSQVEGASNVVVQTTSNMTPGAFTRFNNDALVLPDNPTLHTAYSNYFRDLLAANWQAWRYRTVGTDPYKAYYFPRTGTTNSTDTIDAILNNVQCTYQDANGVTQRTKVRVGIFKITRKVIADKLTTLQKAGCTVDVVYAEADSARSQNGTPGTWDALHATGGPSVRCYNDPRNPNDPSKPLSTPYIIHSKYLLVDGMYFGARDKLTFTGSHNYTGPSLRENDETLVKIDDDSVHDAYAAGFTRIKTAAYPGTSDGTDLCMGVKPLPQDPETT</sequence>
<dbReference type="RefSeq" id="WP_165240455.1">
    <property type="nucleotide sequence ID" value="NZ_JAAKZV010000127.1"/>
</dbReference>
<feature type="domain" description="PLD phosphodiesterase" evidence="7">
    <location>
        <begin position="340"/>
        <end position="374"/>
    </location>
</feature>
<dbReference type="InterPro" id="IPR001736">
    <property type="entry name" value="PLipase_D/transphosphatidylase"/>
</dbReference>
<comment type="caution">
    <text evidence="8">The sequence shown here is derived from an EMBL/GenBank/DDBJ whole genome shotgun (WGS) entry which is preliminary data.</text>
</comment>
<protein>
    <recommendedName>
        <fullName evidence="3">phospholipase D</fullName>
        <ecNumber evidence="3">3.1.4.4</ecNumber>
    </recommendedName>
</protein>
<dbReference type="EMBL" id="JAAKZV010000127">
    <property type="protein sequence ID" value="NGN67156.1"/>
    <property type="molecule type" value="Genomic_DNA"/>
</dbReference>
<dbReference type="SUPFAM" id="SSF56024">
    <property type="entry name" value="Phospholipase D/nuclease"/>
    <property type="match status" value="2"/>
</dbReference>
<keyword evidence="4" id="KW-0378">Hydrolase</keyword>
<evidence type="ECO:0000259" key="7">
    <source>
        <dbReference type="PROSITE" id="PS50035"/>
    </source>
</evidence>
<name>A0A6G4U620_9ACTN</name>
<evidence type="ECO:0000313" key="8">
    <source>
        <dbReference type="EMBL" id="NGN67156.1"/>
    </source>
</evidence>
<dbReference type="InterPro" id="IPR051406">
    <property type="entry name" value="PLD_domain"/>
</dbReference>
<evidence type="ECO:0000256" key="5">
    <source>
        <dbReference type="ARBA" id="ARBA00022963"/>
    </source>
</evidence>
<evidence type="ECO:0000313" key="9">
    <source>
        <dbReference type="Proteomes" id="UP000481583"/>
    </source>
</evidence>
<dbReference type="AlphaFoldDB" id="A0A6G4U620"/>
<dbReference type="GO" id="GO:0004630">
    <property type="term" value="F:phospholipase D activity"/>
    <property type="evidence" value="ECO:0007669"/>
    <property type="project" value="UniProtKB-EC"/>
</dbReference>
<reference evidence="8 9" key="1">
    <citation type="submission" date="2020-02" db="EMBL/GenBank/DDBJ databases">
        <title>Whole-genome analyses of novel actinobacteria.</title>
        <authorList>
            <person name="Sahin N."/>
        </authorList>
    </citation>
    <scope>NUCLEOTIDE SEQUENCE [LARGE SCALE GENOMIC DNA]</scope>
    <source>
        <strain evidence="8 9">A7024</strain>
    </source>
</reference>
<evidence type="ECO:0000256" key="6">
    <source>
        <dbReference type="ARBA" id="ARBA00023098"/>
    </source>
</evidence>
<accession>A0A6G4U620</accession>
<evidence type="ECO:0000256" key="3">
    <source>
        <dbReference type="ARBA" id="ARBA00012027"/>
    </source>
</evidence>
<organism evidence="8 9">
    <name type="scientific">Streptomyces coryli</name>
    <dbReference type="NCBI Taxonomy" id="1128680"/>
    <lineage>
        <taxon>Bacteria</taxon>
        <taxon>Bacillati</taxon>
        <taxon>Actinomycetota</taxon>
        <taxon>Actinomycetes</taxon>
        <taxon>Kitasatosporales</taxon>
        <taxon>Streptomycetaceae</taxon>
        <taxon>Streptomyces</taxon>
    </lineage>
</organism>
<dbReference type="EC" id="3.1.4.4" evidence="3"/>
<dbReference type="GO" id="GO:0006793">
    <property type="term" value="P:phosphorus metabolic process"/>
    <property type="evidence" value="ECO:0007669"/>
    <property type="project" value="UniProtKB-ARBA"/>
</dbReference>